<sequence>MGRMSSEIQSIRQLTVALRDARVMQKLTQEELAQRTGLTRPWINQFEQGKIANASISRILLLCRELGVTFTVSYNVPEQSPTTPNHSHGISSTRPDGSSDGSSDGSAHRRHMQPLVSDEIVKAAQQLQPLAGFSMEPYFSALQRLSSTYATINSASDDAATNAANTVTSSKPKASATGNENTDEDQST</sequence>
<evidence type="ECO:0000256" key="1">
    <source>
        <dbReference type="SAM" id="MobiDB-lite"/>
    </source>
</evidence>
<gene>
    <name evidence="3" type="ORF">EMB92_10695</name>
</gene>
<dbReference type="Pfam" id="PF01381">
    <property type="entry name" value="HTH_3"/>
    <property type="match status" value="1"/>
</dbReference>
<dbReference type="EMBL" id="RZJP01000005">
    <property type="protein sequence ID" value="KAA8815232.1"/>
    <property type="molecule type" value="Genomic_DNA"/>
</dbReference>
<accession>A0A5M9Z9T0</accession>
<feature type="region of interest" description="Disordered" evidence="1">
    <location>
        <begin position="156"/>
        <end position="188"/>
    </location>
</feature>
<dbReference type="InterPro" id="IPR010982">
    <property type="entry name" value="Lambda_DNA-bd_dom_sf"/>
</dbReference>
<feature type="region of interest" description="Disordered" evidence="1">
    <location>
        <begin position="77"/>
        <end position="110"/>
    </location>
</feature>
<comment type="caution">
    <text evidence="3">The sequence shown here is derived from an EMBL/GenBank/DDBJ whole genome shotgun (WGS) entry which is preliminary data.</text>
</comment>
<name>A0A5M9Z9T0_9BIFI</name>
<feature type="compositionally biased region" description="Low complexity" evidence="1">
    <location>
        <begin position="156"/>
        <end position="170"/>
    </location>
</feature>
<dbReference type="SMART" id="SM00530">
    <property type="entry name" value="HTH_XRE"/>
    <property type="match status" value="1"/>
</dbReference>
<organism evidence="3 4">
    <name type="scientific">Bifidobacterium callitrichos</name>
    <dbReference type="NCBI Taxonomy" id="762209"/>
    <lineage>
        <taxon>Bacteria</taxon>
        <taxon>Bacillati</taxon>
        <taxon>Actinomycetota</taxon>
        <taxon>Actinomycetes</taxon>
        <taxon>Bifidobacteriales</taxon>
        <taxon>Bifidobacteriaceae</taxon>
        <taxon>Bifidobacterium</taxon>
    </lineage>
</organism>
<reference evidence="3 4" key="1">
    <citation type="journal article" date="2019" name="Syst. Appl. Microbiol.">
        <title>Characterization of Bifidobacterium species in feaces of the Egyptian fruit bat: Description of B. vespertilionis sp. nov. and B. rousetti sp. nov.</title>
        <authorList>
            <person name="Modesto M."/>
            <person name="Satti M."/>
            <person name="Watanabe K."/>
            <person name="Puglisi E."/>
            <person name="Morelli L."/>
            <person name="Huang C.-H."/>
            <person name="Liou J.-S."/>
            <person name="Miyashita M."/>
            <person name="Tamura T."/>
            <person name="Saito S."/>
            <person name="Mori K."/>
            <person name="Huang L."/>
            <person name="Sciavilla P."/>
            <person name="Sandri C."/>
            <person name="Spiezio C."/>
            <person name="Vitali F."/>
            <person name="Cavalieri D."/>
            <person name="Perpetuini G."/>
            <person name="Tofalo R."/>
            <person name="Bonetti A."/>
            <person name="Arita M."/>
            <person name="Mattarelli P."/>
        </authorList>
    </citation>
    <scope>NUCLEOTIDE SEQUENCE [LARGE SCALE GENOMIC DNA]</scope>
    <source>
        <strain evidence="3 4">RST27</strain>
    </source>
</reference>
<feature type="compositionally biased region" description="Low complexity" evidence="1">
    <location>
        <begin position="96"/>
        <end position="105"/>
    </location>
</feature>
<feature type="domain" description="HTH cro/C1-type" evidence="2">
    <location>
        <begin position="18"/>
        <end position="75"/>
    </location>
</feature>
<dbReference type="Proteomes" id="UP000326060">
    <property type="component" value="Unassembled WGS sequence"/>
</dbReference>
<dbReference type="GO" id="GO:0003677">
    <property type="term" value="F:DNA binding"/>
    <property type="evidence" value="ECO:0007669"/>
    <property type="project" value="InterPro"/>
</dbReference>
<protein>
    <submittedName>
        <fullName evidence="3">XRE family transcriptional regulator</fullName>
    </submittedName>
</protein>
<dbReference type="CDD" id="cd00093">
    <property type="entry name" value="HTH_XRE"/>
    <property type="match status" value="1"/>
</dbReference>
<proteinExistence type="predicted"/>
<evidence type="ECO:0000259" key="2">
    <source>
        <dbReference type="PROSITE" id="PS50943"/>
    </source>
</evidence>
<dbReference type="AlphaFoldDB" id="A0A5M9Z9T0"/>
<evidence type="ECO:0000313" key="4">
    <source>
        <dbReference type="Proteomes" id="UP000326060"/>
    </source>
</evidence>
<dbReference type="PROSITE" id="PS50943">
    <property type="entry name" value="HTH_CROC1"/>
    <property type="match status" value="1"/>
</dbReference>
<evidence type="ECO:0000313" key="3">
    <source>
        <dbReference type="EMBL" id="KAA8815232.1"/>
    </source>
</evidence>
<dbReference type="InterPro" id="IPR001387">
    <property type="entry name" value="Cro/C1-type_HTH"/>
</dbReference>
<dbReference type="SUPFAM" id="SSF47413">
    <property type="entry name" value="lambda repressor-like DNA-binding domains"/>
    <property type="match status" value="1"/>
</dbReference>
<feature type="compositionally biased region" description="Polar residues" evidence="1">
    <location>
        <begin position="77"/>
        <end position="95"/>
    </location>
</feature>
<dbReference type="Gene3D" id="1.10.260.40">
    <property type="entry name" value="lambda repressor-like DNA-binding domains"/>
    <property type="match status" value="1"/>
</dbReference>